<dbReference type="eggNOG" id="KOG2451">
    <property type="taxonomic scope" value="Eukaryota"/>
</dbReference>
<accession>W9X9Z8</accession>
<sequence length="159" mass="16783">MVLRKAGAELAAGCTRIVKPSPETPLAALVLADLAIKAGFEAAAVFNVLTTDLDNTPGLSEALCKHPLVSQVTFTGSTRVGQVITSHCAVGIEKLTLELGGNCPSIVFNNTDIDHAVDSSISLKWGNAGHACVTANRIYLQTEIHDQFLGKFLEKIGKL</sequence>
<dbReference type="InterPro" id="IPR016161">
    <property type="entry name" value="Ald_DH/histidinol_DH"/>
</dbReference>
<dbReference type="Gene3D" id="3.40.605.10">
    <property type="entry name" value="Aldehyde Dehydrogenase, Chain A, domain 1"/>
    <property type="match status" value="1"/>
</dbReference>
<keyword evidence="4" id="KW-1185">Reference proteome</keyword>
<keyword evidence="1" id="KW-0560">Oxidoreductase</keyword>
<evidence type="ECO:0000256" key="1">
    <source>
        <dbReference type="ARBA" id="ARBA00023002"/>
    </source>
</evidence>
<dbReference type="PANTHER" id="PTHR43353:SF7">
    <property type="entry name" value="SUCCINATE SEMIALDEHYDE DEHYDROGENASE (EUROFUNG)"/>
    <property type="match status" value="1"/>
</dbReference>
<dbReference type="Proteomes" id="UP000019478">
    <property type="component" value="Unassembled WGS sequence"/>
</dbReference>
<evidence type="ECO:0000313" key="3">
    <source>
        <dbReference type="EMBL" id="EXJ77292.1"/>
    </source>
</evidence>
<dbReference type="InterPro" id="IPR016162">
    <property type="entry name" value="Ald_DH_N"/>
</dbReference>
<reference evidence="3 4" key="1">
    <citation type="submission" date="2013-03" db="EMBL/GenBank/DDBJ databases">
        <title>The Genome Sequence of Capronia epimyces CBS 606.96.</title>
        <authorList>
            <consortium name="The Broad Institute Genomics Platform"/>
            <person name="Cuomo C."/>
            <person name="de Hoog S."/>
            <person name="Gorbushina A."/>
            <person name="Walker B."/>
            <person name="Young S.K."/>
            <person name="Zeng Q."/>
            <person name="Gargeya S."/>
            <person name="Fitzgerald M."/>
            <person name="Haas B."/>
            <person name="Abouelleil A."/>
            <person name="Allen A.W."/>
            <person name="Alvarado L."/>
            <person name="Arachchi H.M."/>
            <person name="Berlin A.M."/>
            <person name="Chapman S.B."/>
            <person name="Gainer-Dewar J."/>
            <person name="Goldberg J."/>
            <person name="Griggs A."/>
            <person name="Gujja S."/>
            <person name="Hansen M."/>
            <person name="Howarth C."/>
            <person name="Imamovic A."/>
            <person name="Ireland A."/>
            <person name="Larimer J."/>
            <person name="McCowan C."/>
            <person name="Murphy C."/>
            <person name="Pearson M."/>
            <person name="Poon T.W."/>
            <person name="Priest M."/>
            <person name="Roberts A."/>
            <person name="Saif S."/>
            <person name="Shea T."/>
            <person name="Sisk P."/>
            <person name="Sykes S."/>
            <person name="Wortman J."/>
            <person name="Nusbaum C."/>
            <person name="Birren B."/>
        </authorList>
    </citation>
    <scope>NUCLEOTIDE SEQUENCE [LARGE SCALE GENOMIC DNA]</scope>
    <source>
        <strain evidence="3 4">CBS 606.96</strain>
    </source>
</reference>
<dbReference type="GO" id="GO:0005737">
    <property type="term" value="C:cytoplasm"/>
    <property type="evidence" value="ECO:0007669"/>
    <property type="project" value="TreeGrafter"/>
</dbReference>
<dbReference type="InterPro" id="IPR050740">
    <property type="entry name" value="Aldehyde_DH_Superfamily"/>
</dbReference>
<dbReference type="AlphaFoldDB" id="W9X9Z8"/>
<organism evidence="3 4">
    <name type="scientific">Capronia epimyces CBS 606.96</name>
    <dbReference type="NCBI Taxonomy" id="1182542"/>
    <lineage>
        <taxon>Eukaryota</taxon>
        <taxon>Fungi</taxon>
        <taxon>Dikarya</taxon>
        <taxon>Ascomycota</taxon>
        <taxon>Pezizomycotina</taxon>
        <taxon>Eurotiomycetes</taxon>
        <taxon>Chaetothyriomycetidae</taxon>
        <taxon>Chaetothyriales</taxon>
        <taxon>Herpotrichiellaceae</taxon>
        <taxon>Capronia</taxon>
    </lineage>
</organism>
<feature type="domain" description="Aldehyde dehydrogenase" evidence="2">
    <location>
        <begin position="1"/>
        <end position="158"/>
    </location>
</feature>
<evidence type="ECO:0000259" key="2">
    <source>
        <dbReference type="Pfam" id="PF00171"/>
    </source>
</evidence>
<dbReference type="GeneID" id="19174530"/>
<dbReference type="HOGENOM" id="CLU_1660509_0_0_1"/>
<dbReference type="EMBL" id="AMGY01000011">
    <property type="protein sequence ID" value="EXJ77292.1"/>
    <property type="molecule type" value="Genomic_DNA"/>
</dbReference>
<dbReference type="OrthoDB" id="310895at2759"/>
<comment type="caution">
    <text evidence="3">The sequence shown here is derived from an EMBL/GenBank/DDBJ whole genome shotgun (WGS) entry which is preliminary data.</text>
</comment>
<gene>
    <name evidence="3" type="ORF">A1O3_10450</name>
</gene>
<dbReference type="Gene3D" id="3.40.309.10">
    <property type="entry name" value="Aldehyde Dehydrogenase, Chain A, domain 2"/>
    <property type="match status" value="1"/>
</dbReference>
<name>W9X9Z8_9EURO</name>
<proteinExistence type="predicted"/>
<dbReference type="GO" id="GO:0004777">
    <property type="term" value="F:succinate-semialdehyde dehydrogenase (NAD+) activity"/>
    <property type="evidence" value="ECO:0007669"/>
    <property type="project" value="TreeGrafter"/>
</dbReference>
<dbReference type="InterPro" id="IPR015590">
    <property type="entry name" value="Aldehyde_DH_dom"/>
</dbReference>
<dbReference type="InterPro" id="IPR016163">
    <property type="entry name" value="Ald_DH_C"/>
</dbReference>
<dbReference type="Pfam" id="PF00171">
    <property type="entry name" value="Aldedh"/>
    <property type="match status" value="1"/>
</dbReference>
<dbReference type="SUPFAM" id="SSF53720">
    <property type="entry name" value="ALDH-like"/>
    <property type="match status" value="1"/>
</dbReference>
<evidence type="ECO:0000313" key="4">
    <source>
        <dbReference type="Proteomes" id="UP000019478"/>
    </source>
</evidence>
<protein>
    <submittedName>
        <fullName evidence="3">Succinate-semialdehyde dehydrogenase</fullName>
    </submittedName>
</protein>
<dbReference type="PANTHER" id="PTHR43353">
    <property type="entry name" value="SUCCINATE-SEMIALDEHYDE DEHYDROGENASE, MITOCHONDRIAL"/>
    <property type="match status" value="1"/>
</dbReference>
<dbReference type="GO" id="GO:0009450">
    <property type="term" value="P:gamma-aminobutyric acid catabolic process"/>
    <property type="evidence" value="ECO:0007669"/>
    <property type="project" value="TreeGrafter"/>
</dbReference>
<dbReference type="STRING" id="1182542.W9X9Z8"/>
<dbReference type="RefSeq" id="XP_007738730.1">
    <property type="nucleotide sequence ID" value="XM_007740540.1"/>
</dbReference>